<dbReference type="Gene3D" id="2.20.25.90">
    <property type="entry name" value="ADC-like domains"/>
    <property type="match status" value="1"/>
</dbReference>
<keyword evidence="14" id="KW-0408">Iron</keyword>
<dbReference type="InterPro" id="IPR006656">
    <property type="entry name" value="Mopterin_OxRdtase"/>
</dbReference>
<dbReference type="EMBL" id="CP007035">
    <property type="protein sequence ID" value="AHF16325.1"/>
    <property type="molecule type" value="Genomic_DNA"/>
</dbReference>
<dbReference type="EC" id="1.9.6.1" evidence="19"/>
<dbReference type="HOGENOM" id="CLU_000422_13_2_10"/>
<keyword evidence="6" id="KW-0500">Molybdenum</keyword>
<comment type="similarity">
    <text evidence="4">Belongs to the prokaryotic molybdopterin-containing oxidoreductase family. NasA/NapA/NarB subfamily.</text>
</comment>
<dbReference type="PRINTS" id="PR00368">
    <property type="entry name" value="FADPNR"/>
</dbReference>
<dbReference type="Gene3D" id="3.40.228.10">
    <property type="entry name" value="Dimethylsulfoxide Reductase, domain 2"/>
    <property type="match status" value="1"/>
</dbReference>
<keyword evidence="16" id="KW-0534">Nitrate assimilation</keyword>
<dbReference type="GO" id="GO:0050140">
    <property type="term" value="F:nitrate reductase (cytochrome) activity"/>
    <property type="evidence" value="ECO:0007669"/>
    <property type="project" value="UniProtKB-EC"/>
</dbReference>
<dbReference type="GO" id="GO:0043546">
    <property type="term" value="F:molybdopterin cofactor binding"/>
    <property type="evidence" value="ECO:0007669"/>
    <property type="project" value="InterPro"/>
</dbReference>
<keyword evidence="7" id="KW-0285">Flavoprotein</keyword>
<dbReference type="InterPro" id="IPR041575">
    <property type="entry name" value="Rubredoxin_C"/>
</dbReference>
<dbReference type="Gene3D" id="2.40.40.20">
    <property type="match status" value="1"/>
</dbReference>
<keyword evidence="12" id="KW-0813">Transport</keyword>
<evidence type="ECO:0000256" key="4">
    <source>
        <dbReference type="ARBA" id="ARBA00008747"/>
    </source>
</evidence>
<organism evidence="21 22">
    <name type="scientific">Niabella soli DSM 19437</name>
    <dbReference type="NCBI Taxonomy" id="929713"/>
    <lineage>
        <taxon>Bacteria</taxon>
        <taxon>Pseudomonadati</taxon>
        <taxon>Bacteroidota</taxon>
        <taxon>Chitinophagia</taxon>
        <taxon>Chitinophagales</taxon>
        <taxon>Chitinophagaceae</taxon>
        <taxon>Niabella</taxon>
    </lineage>
</organism>
<evidence type="ECO:0000256" key="10">
    <source>
        <dbReference type="ARBA" id="ARBA00022764"/>
    </source>
</evidence>
<dbReference type="SUPFAM" id="SSF51905">
    <property type="entry name" value="FAD/NAD(P)-binding domain"/>
    <property type="match status" value="1"/>
</dbReference>
<dbReference type="InterPro" id="IPR006963">
    <property type="entry name" value="Mopterin_OxRdtase_4Fe-4S_dom"/>
</dbReference>
<dbReference type="SMART" id="SM00926">
    <property type="entry name" value="Molybdop_Fe4S4"/>
    <property type="match status" value="1"/>
</dbReference>
<keyword evidence="9" id="KW-0732">Signal</keyword>
<keyword evidence="5" id="KW-0004">4Fe-4S</keyword>
<evidence type="ECO:0000313" key="22">
    <source>
        <dbReference type="Proteomes" id="UP000003586"/>
    </source>
</evidence>
<gene>
    <name evidence="21" type="ORF">NIASO_16520</name>
</gene>
<reference evidence="21 22" key="1">
    <citation type="submission" date="2013-12" db="EMBL/GenBank/DDBJ databases">
        <authorList>
            <consortium name="DOE Joint Genome Institute"/>
            <person name="Eisen J."/>
            <person name="Huntemann M."/>
            <person name="Han J."/>
            <person name="Chen A."/>
            <person name="Kyrpides N."/>
            <person name="Mavromatis K."/>
            <person name="Markowitz V."/>
            <person name="Palaniappan K."/>
            <person name="Ivanova N."/>
            <person name="Schaumberg A."/>
            <person name="Pati A."/>
            <person name="Liolios K."/>
            <person name="Nordberg H.P."/>
            <person name="Cantor M.N."/>
            <person name="Hua S.X."/>
            <person name="Woyke T."/>
        </authorList>
    </citation>
    <scope>NUCLEOTIDE SEQUENCE [LARGE SCALE GENOMIC DNA]</scope>
    <source>
        <strain evidence="22">DSM 19437</strain>
    </source>
</reference>
<protein>
    <recommendedName>
        <fullName evidence="19">nitrate reductase (cytochrome)</fullName>
        <ecNumber evidence="19">1.9.6.1</ecNumber>
    </recommendedName>
</protein>
<dbReference type="Pfam" id="PF01568">
    <property type="entry name" value="Molydop_binding"/>
    <property type="match status" value="1"/>
</dbReference>
<keyword evidence="15" id="KW-0411">Iron-sulfur</keyword>
<comment type="catalytic activity">
    <reaction evidence="17">
        <text>2 Fe(II)-[cytochrome] + nitrate + 2 H(+) = 2 Fe(III)-[cytochrome] + nitrite + H2O</text>
        <dbReference type="Rhea" id="RHEA:12909"/>
        <dbReference type="Rhea" id="RHEA-COMP:11777"/>
        <dbReference type="Rhea" id="RHEA-COMP:11778"/>
        <dbReference type="ChEBI" id="CHEBI:15377"/>
        <dbReference type="ChEBI" id="CHEBI:15378"/>
        <dbReference type="ChEBI" id="CHEBI:16301"/>
        <dbReference type="ChEBI" id="CHEBI:17632"/>
        <dbReference type="ChEBI" id="CHEBI:29033"/>
        <dbReference type="ChEBI" id="CHEBI:29034"/>
        <dbReference type="EC" id="1.9.6.1"/>
    </reaction>
</comment>
<dbReference type="GO" id="GO:0016020">
    <property type="term" value="C:membrane"/>
    <property type="evidence" value="ECO:0007669"/>
    <property type="project" value="TreeGrafter"/>
</dbReference>
<keyword evidence="22" id="KW-1185">Reference proteome</keyword>
<dbReference type="InterPro" id="IPR009010">
    <property type="entry name" value="Asp_de-COase-like_dom_sf"/>
</dbReference>
<comment type="cofactor">
    <cofactor evidence="3">
        <name>FAD</name>
        <dbReference type="ChEBI" id="CHEBI:57692"/>
    </cofactor>
</comment>
<dbReference type="InterPro" id="IPR050123">
    <property type="entry name" value="Prok_molybdopt-oxidoreductase"/>
</dbReference>
<evidence type="ECO:0000256" key="8">
    <source>
        <dbReference type="ARBA" id="ARBA00022723"/>
    </source>
</evidence>
<dbReference type="InterPro" id="IPR016156">
    <property type="entry name" value="FAD/NAD-linked_Rdtase_dimer_sf"/>
</dbReference>
<evidence type="ECO:0000256" key="1">
    <source>
        <dbReference type="ARBA" id="ARBA00001942"/>
    </source>
</evidence>
<evidence type="ECO:0000256" key="15">
    <source>
        <dbReference type="ARBA" id="ARBA00023014"/>
    </source>
</evidence>
<comment type="function">
    <text evidence="18">Catalytic subunit of the periplasmic nitrate reductase complex NapAB. Receives electrons from NapB and catalyzes the reduction of nitrate to nitrite.</text>
</comment>
<evidence type="ECO:0000259" key="20">
    <source>
        <dbReference type="PROSITE" id="PS51669"/>
    </source>
</evidence>
<dbReference type="SUPFAM" id="SSF53706">
    <property type="entry name" value="Formate dehydrogenase/DMSO reductase, domains 1-3"/>
    <property type="match status" value="1"/>
</dbReference>
<name>W0EZU9_9BACT</name>
<dbReference type="InterPro" id="IPR036188">
    <property type="entry name" value="FAD/NAD-bd_sf"/>
</dbReference>
<dbReference type="Gene3D" id="3.30.390.30">
    <property type="match status" value="1"/>
</dbReference>
<dbReference type="Pfam" id="PF04879">
    <property type="entry name" value="Molybdop_Fe4S4"/>
    <property type="match status" value="1"/>
</dbReference>
<dbReference type="GO" id="GO:0042128">
    <property type="term" value="P:nitrate assimilation"/>
    <property type="evidence" value="ECO:0007669"/>
    <property type="project" value="UniProtKB-KW"/>
</dbReference>
<dbReference type="InterPro" id="IPR006657">
    <property type="entry name" value="MoPterin_dinucl-bd_dom"/>
</dbReference>
<dbReference type="Gene3D" id="3.40.50.740">
    <property type="match status" value="1"/>
</dbReference>
<dbReference type="PROSITE" id="PS00551">
    <property type="entry name" value="MOLYBDOPTERIN_PROK_1"/>
    <property type="match status" value="1"/>
</dbReference>
<keyword evidence="13" id="KW-0560">Oxidoreductase</keyword>
<evidence type="ECO:0000256" key="2">
    <source>
        <dbReference type="ARBA" id="ARBA00001966"/>
    </source>
</evidence>
<dbReference type="InterPro" id="IPR007419">
    <property type="entry name" value="BFD-like_2Fe2S-bd_dom"/>
</dbReference>
<evidence type="ECO:0000313" key="21">
    <source>
        <dbReference type="EMBL" id="AHF16325.1"/>
    </source>
</evidence>
<dbReference type="Pfam" id="PF00384">
    <property type="entry name" value="Molybdopterin"/>
    <property type="match status" value="1"/>
</dbReference>
<keyword evidence="10" id="KW-0574">Periplasm</keyword>
<dbReference type="Pfam" id="PF04324">
    <property type="entry name" value="Fer2_BFD"/>
    <property type="match status" value="1"/>
</dbReference>
<evidence type="ECO:0000256" key="7">
    <source>
        <dbReference type="ARBA" id="ARBA00022630"/>
    </source>
</evidence>
<keyword evidence="8" id="KW-0479">Metal-binding</keyword>
<dbReference type="eggNOG" id="COG0243">
    <property type="taxonomic scope" value="Bacteria"/>
</dbReference>
<evidence type="ECO:0000256" key="12">
    <source>
        <dbReference type="ARBA" id="ARBA00022982"/>
    </source>
</evidence>
<feature type="domain" description="4Fe-4S Mo/W bis-MGD-type" evidence="20">
    <location>
        <begin position="8"/>
        <end position="64"/>
    </location>
</feature>
<dbReference type="eggNOG" id="COG1251">
    <property type="taxonomic scope" value="Bacteria"/>
</dbReference>
<dbReference type="Pfam" id="PF07992">
    <property type="entry name" value="Pyr_redox_2"/>
    <property type="match status" value="1"/>
</dbReference>
<dbReference type="InterPro" id="IPR041854">
    <property type="entry name" value="BFD-like_2Fe2S-bd_dom_sf"/>
</dbReference>
<evidence type="ECO:0000256" key="16">
    <source>
        <dbReference type="ARBA" id="ARBA00023063"/>
    </source>
</evidence>
<dbReference type="RefSeq" id="WP_008587306.1">
    <property type="nucleotide sequence ID" value="NZ_CP007035.1"/>
</dbReference>
<dbReference type="PRINTS" id="PR00411">
    <property type="entry name" value="PNDRDTASEI"/>
</dbReference>
<dbReference type="PANTHER" id="PTHR43105:SF9">
    <property type="entry name" value="NADPH-FE(3+) OXIDOREDUCTASE SUBUNIT ALPHA"/>
    <property type="match status" value="1"/>
</dbReference>
<comment type="cofactor">
    <cofactor evidence="1">
        <name>Mo-bis(molybdopterin guanine dinucleotide)</name>
        <dbReference type="ChEBI" id="CHEBI:60539"/>
    </cofactor>
</comment>
<dbReference type="FunFam" id="2.40.40.20:FF:000005">
    <property type="entry name" value="Periplasmic nitrate reductase"/>
    <property type="match status" value="1"/>
</dbReference>
<evidence type="ECO:0000256" key="17">
    <source>
        <dbReference type="ARBA" id="ARBA00052176"/>
    </source>
</evidence>
<dbReference type="GO" id="GO:0046872">
    <property type="term" value="F:metal ion binding"/>
    <property type="evidence" value="ECO:0007669"/>
    <property type="project" value="UniProtKB-KW"/>
</dbReference>
<dbReference type="PANTHER" id="PTHR43105">
    <property type="entry name" value="RESPIRATORY NITRATE REDUCTASE"/>
    <property type="match status" value="1"/>
</dbReference>
<dbReference type="SUPFAM" id="SSF50692">
    <property type="entry name" value="ADC-like"/>
    <property type="match status" value="1"/>
</dbReference>
<dbReference type="KEGG" id="nso:NIASO_16520"/>
<dbReference type="Gene3D" id="3.50.50.60">
    <property type="entry name" value="FAD/NAD(P)-binding domain"/>
    <property type="match status" value="2"/>
</dbReference>
<dbReference type="CDD" id="cd02791">
    <property type="entry name" value="MopB_CT_Nitrate-R-NapA-like"/>
    <property type="match status" value="1"/>
</dbReference>
<dbReference type="OrthoDB" id="9792592at2"/>
<dbReference type="Proteomes" id="UP000003586">
    <property type="component" value="Chromosome"/>
</dbReference>
<dbReference type="InterPro" id="IPR041957">
    <property type="entry name" value="CT_Nitrate-R-NapA-like"/>
</dbReference>
<evidence type="ECO:0000256" key="3">
    <source>
        <dbReference type="ARBA" id="ARBA00001974"/>
    </source>
</evidence>
<keyword evidence="11" id="KW-0274">FAD</keyword>
<dbReference type="STRING" id="929713.NIASO_16520"/>
<keyword evidence="12" id="KW-0249">Electron transport</keyword>
<comment type="cofactor">
    <cofactor evidence="2">
        <name>[4Fe-4S] cluster</name>
        <dbReference type="ChEBI" id="CHEBI:49883"/>
    </cofactor>
</comment>
<evidence type="ECO:0000256" key="13">
    <source>
        <dbReference type="ARBA" id="ARBA00023002"/>
    </source>
</evidence>
<dbReference type="GO" id="GO:0045333">
    <property type="term" value="P:cellular respiration"/>
    <property type="evidence" value="ECO:0007669"/>
    <property type="project" value="UniProtKB-ARBA"/>
</dbReference>
<dbReference type="InterPro" id="IPR023753">
    <property type="entry name" value="FAD/NAD-binding_dom"/>
</dbReference>
<dbReference type="GO" id="GO:0051539">
    <property type="term" value="F:4 iron, 4 sulfur cluster binding"/>
    <property type="evidence" value="ECO:0007669"/>
    <property type="project" value="UniProtKB-KW"/>
</dbReference>
<dbReference type="CDD" id="cd02754">
    <property type="entry name" value="MopB_Nitrate-R-NapA-like"/>
    <property type="match status" value="1"/>
</dbReference>
<evidence type="ECO:0000256" key="19">
    <source>
        <dbReference type="ARBA" id="ARBA00067026"/>
    </source>
</evidence>
<accession>W0EZU9</accession>
<evidence type="ECO:0000256" key="14">
    <source>
        <dbReference type="ARBA" id="ARBA00023004"/>
    </source>
</evidence>
<dbReference type="PROSITE" id="PS51669">
    <property type="entry name" value="4FE4S_MOW_BIS_MGD"/>
    <property type="match status" value="1"/>
</dbReference>
<evidence type="ECO:0000256" key="9">
    <source>
        <dbReference type="ARBA" id="ARBA00022729"/>
    </source>
</evidence>
<evidence type="ECO:0000256" key="6">
    <source>
        <dbReference type="ARBA" id="ARBA00022505"/>
    </source>
</evidence>
<sequence>MHHPINAHENNTTTCCYCGVGCGIVAHKDQLGRLQVEGDKDYPVNKGMLCSKGMNLHYTVNDYSDRLLYPEMRYSRNLPRQRVSWEMALERTAAVFRTLIDKYGPDSVAFYASGQCLTEEYYIVNKLIKGYIGSNNIDTNSRLCMSSAVVGYKMSLGEDSVPVSYEDLEVADVIFVAGANPAWCHPVLWRRVEAARQTNPDLKIIVSDPRKTQTCSIADVHLQLHPGTDITLHHAIGRALIEKGYIDADFVNDHTEGFAQYRKQVFSKTIAEAAQVCGVEEEAIRQVADYIGRARGFMTLWTMGLNQSVVGVNKNLSLINLNLITGHIGKPGSGPLSLTGQPNAMGGREVGGLSNLLPAHRDLLNVQHRREVEDFWGIRPGTISDKPGLTATEMFDALEDGRLKAIWILCTNPLISLPDVRKAEAALKKAKFVVVQEISNKPETLAYADVVLPAAAWTEKEGTMTNAERRISYLNKIMEAPGEALPDATILCRFAQKMGFTGFDFENTAAIFNEHGALTAGTRMDISALNYELLKARRSVQWPFTEAAGKQGTSRLFEDHQFYTTSHRAQIHSFPDDNHSETPSPDYPLILTTGRIRDQWHTMSKTGKVNKLKQHISESFLEIHPEDATPRQIKENDLVVIKSRRGEVRIKARLSDTIKQGVVFLPMHWGKILGKDGNRANNLTNNLVDPKSKEPDFKFSAVAVYRYQKPKQKIIVIGAGAGACGFVKSYRQLNAEDTIEVFSKENHPFYNRVLLPDYITGTLQWSNLVKMSSEEEAEYRIKLHRGVSITAIDREAKTVTDTNGSLHHYDILILATGSRAALLKEVPPIKGIFTMRSRTDADAFKNHLAPTRGKVVIVGGGLLGVELAASLREASTEAILLHRSSRLMDRQLDPLGSQLLQEELADKGVELYFNDEIERFTGTGVIDGIRLKSGRFIQCQAIVFAIGTIPNIELAKTCGLSCRRGVIVDDYLQTNDPNIFAIGEIAEFKGMLYGITAAAEQQAEIVAQYLNGDIARFYTGSLLMNILKMHGTDLCSLGVTECPDDPAYEEVVFIDKAKRFYKKCIIHNDRLVGAILIGDKNEFLEYRSLIEGKTELSEKRLQLLRSGKMQEPVIGKLVCSCNNVGEGNLVNKIKEGCKDHLQLCQLTGAGMGCGSCRPEVKQILETITTIKKEQPALPSPQFV</sequence>
<dbReference type="InterPro" id="IPR027467">
    <property type="entry name" value="MopterinOxRdtase_cofactor_BS"/>
</dbReference>
<evidence type="ECO:0000256" key="18">
    <source>
        <dbReference type="ARBA" id="ARBA00055000"/>
    </source>
</evidence>
<evidence type="ECO:0000256" key="5">
    <source>
        <dbReference type="ARBA" id="ARBA00022485"/>
    </source>
</evidence>
<dbReference type="AlphaFoldDB" id="W0EZU9"/>
<proteinExistence type="inferred from homology"/>
<evidence type="ECO:0000256" key="11">
    <source>
        <dbReference type="ARBA" id="ARBA00022827"/>
    </source>
</evidence>
<dbReference type="Gene3D" id="1.10.10.1100">
    <property type="entry name" value="BFD-like [2Fe-2S]-binding domain"/>
    <property type="match status" value="1"/>
</dbReference>
<dbReference type="Pfam" id="PF18267">
    <property type="entry name" value="Rubredoxin_C"/>
    <property type="match status" value="1"/>
</dbReference>